<protein>
    <recommendedName>
        <fullName evidence="5">HTH lysR-type domain-containing protein</fullName>
    </recommendedName>
</protein>
<keyword evidence="2" id="KW-0805">Transcription regulation</keyword>
<feature type="domain" description="HTH lysR-type" evidence="5">
    <location>
        <begin position="1"/>
        <end position="58"/>
    </location>
</feature>
<gene>
    <name evidence="6" type="ORF">BHK98_06600</name>
</gene>
<dbReference type="PANTHER" id="PTHR30346:SF0">
    <property type="entry name" value="HCA OPERON TRANSCRIPTIONAL ACTIVATOR HCAR"/>
    <property type="match status" value="1"/>
</dbReference>
<evidence type="ECO:0000256" key="1">
    <source>
        <dbReference type="ARBA" id="ARBA00009437"/>
    </source>
</evidence>
<dbReference type="RefSeq" id="WP_075712750.1">
    <property type="nucleotide sequence ID" value="NZ_MJIE01000001.1"/>
</dbReference>
<comment type="caution">
    <text evidence="6">The sequence shown here is derived from an EMBL/GenBank/DDBJ whole genome shotgun (WGS) entry which is preliminary data.</text>
</comment>
<dbReference type="PROSITE" id="PS50931">
    <property type="entry name" value="HTH_LYSR"/>
    <property type="match status" value="1"/>
</dbReference>
<evidence type="ECO:0000256" key="4">
    <source>
        <dbReference type="ARBA" id="ARBA00023163"/>
    </source>
</evidence>
<evidence type="ECO:0000313" key="6">
    <source>
        <dbReference type="EMBL" id="OLR55759.1"/>
    </source>
</evidence>
<dbReference type="InterPro" id="IPR036390">
    <property type="entry name" value="WH_DNA-bd_sf"/>
</dbReference>
<dbReference type="GO" id="GO:0003677">
    <property type="term" value="F:DNA binding"/>
    <property type="evidence" value="ECO:0007669"/>
    <property type="project" value="UniProtKB-KW"/>
</dbReference>
<dbReference type="Gene3D" id="3.40.190.10">
    <property type="entry name" value="Periplasmic binding protein-like II"/>
    <property type="match status" value="2"/>
</dbReference>
<comment type="similarity">
    <text evidence="1">Belongs to the LysR transcriptional regulatory family.</text>
</comment>
<dbReference type="AlphaFoldDB" id="A0A1Q9JHR5"/>
<dbReference type="SUPFAM" id="SSF53850">
    <property type="entry name" value="Periplasmic binding protein-like II"/>
    <property type="match status" value="1"/>
</dbReference>
<dbReference type="InterPro" id="IPR000847">
    <property type="entry name" value="LysR_HTH_N"/>
</dbReference>
<accession>A0A1Q9JHR5</accession>
<dbReference type="InterPro" id="IPR036388">
    <property type="entry name" value="WH-like_DNA-bd_sf"/>
</dbReference>
<dbReference type="PRINTS" id="PR00039">
    <property type="entry name" value="HTHLYSR"/>
</dbReference>
<evidence type="ECO:0000259" key="5">
    <source>
        <dbReference type="PROSITE" id="PS50931"/>
    </source>
</evidence>
<dbReference type="Pfam" id="PF03466">
    <property type="entry name" value="LysR_substrate"/>
    <property type="match status" value="1"/>
</dbReference>
<keyword evidence="3" id="KW-0238">DNA-binding</keyword>
<proteinExistence type="inferred from homology"/>
<organism evidence="6 7">
    <name type="scientific">Hornefia porci</name>
    <dbReference type="NCBI Taxonomy" id="2652292"/>
    <lineage>
        <taxon>Bacteria</taxon>
        <taxon>Bacillati</taxon>
        <taxon>Bacillota</taxon>
        <taxon>Clostridia</taxon>
        <taxon>Peptostreptococcales</taxon>
        <taxon>Anaerovoracaceae</taxon>
        <taxon>Hornefia</taxon>
    </lineage>
</organism>
<dbReference type="OrthoDB" id="63123at2"/>
<dbReference type="STRING" id="1261640.BHK98_06600"/>
<dbReference type="GO" id="GO:0003700">
    <property type="term" value="F:DNA-binding transcription factor activity"/>
    <property type="evidence" value="ECO:0007669"/>
    <property type="project" value="InterPro"/>
</dbReference>
<dbReference type="EMBL" id="MJIE01000001">
    <property type="protein sequence ID" value="OLR55759.1"/>
    <property type="molecule type" value="Genomic_DNA"/>
</dbReference>
<dbReference type="Gene3D" id="1.10.10.10">
    <property type="entry name" value="Winged helix-like DNA-binding domain superfamily/Winged helix DNA-binding domain"/>
    <property type="match status" value="1"/>
</dbReference>
<evidence type="ECO:0000256" key="2">
    <source>
        <dbReference type="ARBA" id="ARBA00023015"/>
    </source>
</evidence>
<dbReference type="PANTHER" id="PTHR30346">
    <property type="entry name" value="TRANSCRIPTIONAL DUAL REGULATOR HCAR-RELATED"/>
    <property type="match status" value="1"/>
</dbReference>
<evidence type="ECO:0000256" key="3">
    <source>
        <dbReference type="ARBA" id="ARBA00023125"/>
    </source>
</evidence>
<sequence length="293" mass="33511">MDLSKIGYFLTAAETLNFTQAAERCHISQTTMSKYISGLERELNCILFTRTHRTVRLTPAGERFYNGIRGILLSYQALCEELARDAGKELRIGIVATDYIDVAVLRAFEEETPDIRLFFRYDEKERMLQELQDRRVDALIAPDVLEIGGRNLRRLPILRIDEDLVCSRQLLETCGSLVRVIESTPFITKTDSTAYHSACRRMLRRHLGADFSDVLQVQSFAEQLMNLGMSRGFALIPSGTAANTETLAVFPMREIYSETAELIYCESHVPDALRRLIRFVSVRTDEKIDEKKE</sequence>
<dbReference type="Pfam" id="PF00126">
    <property type="entry name" value="HTH_1"/>
    <property type="match status" value="1"/>
</dbReference>
<dbReference type="GO" id="GO:0032993">
    <property type="term" value="C:protein-DNA complex"/>
    <property type="evidence" value="ECO:0007669"/>
    <property type="project" value="TreeGrafter"/>
</dbReference>
<name>A0A1Q9JHR5_9FIRM</name>
<evidence type="ECO:0000313" key="7">
    <source>
        <dbReference type="Proteomes" id="UP000187404"/>
    </source>
</evidence>
<dbReference type="Proteomes" id="UP000187404">
    <property type="component" value="Unassembled WGS sequence"/>
</dbReference>
<dbReference type="FunFam" id="1.10.10.10:FF:000001">
    <property type="entry name" value="LysR family transcriptional regulator"/>
    <property type="match status" value="1"/>
</dbReference>
<reference evidence="6 7" key="1">
    <citation type="journal article" date="2016" name="Appl. Environ. Microbiol.">
        <title>Function and Phylogeny of Bacterial Butyryl Coenzyme A:Acetate Transferases and Their Diversity in the Proximal Colon of Swine.</title>
        <authorList>
            <person name="Trachsel J."/>
            <person name="Bayles D.O."/>
            <person name="Looft T."/>
            <person name="Levine U.Y."/>
            <person name="Allen H.K."/>
        </authorList>
    </citation>
    <scope>NUCLEOTIDE SEQUENCE [LARGE SCALE GENOMIC DNA]</scope>
    <source>
        <strain evidence="6 7">68-3-10</strain>
    </source>
</reference>
<dbReference type="SUPFAM" id="SSF46785">
    <property type="entry name" value="Winged helix' DNA-binding domain"/>
    <property type="match status" value="1"/>
</dbReference>
<keyword evidence="7" id="KW-1185">Reference proteome</keyword>
<dbReference type="InterPro" id="IPR005119">
    <property type="entry name" value="LysR_subst-bd"/>
</dbReference>
<keyword evidence="4" id="KW-0804">Transcription</keyword>